<protein>
    <recommendedName>
        <fullName evidence="4">DUF1049 domain-containing protein</fullName>
    </recommendedName>
</protein>
<proteinExistence type="predicted"/>
<keyword evidence="1" id="KW-1133">Transmembrane helix</keyword>
<dbReference type="InterPro" id="IPR030825">
    <property type="entry name" value="Integral_membrane"/>
</dbReference>
<evidence type="ECO:0008006" key="4">
    <source>
        <dbReference type="Google" id="ProtNLM"/>
    </source>
</evidence>
<dbReference type="NCBIfam" id="TIGR04561">
    <property type="entry name" value="membra_charge"/>
    <property type="match status" value="1"/>
</dbReference>
<organism evidence="2 3">
    <name type="scientific">Mesoplasma chauliocola</name>
    <dbReference type="NCBI Taxonomy" id="216427"/>
    <lineage>
        <taxon>Bacteria</taxon>
        <taxon>Bacillati</taxon>
        <taxon>Mycoplasmatota</taxon>
        <taxon>Mollicutes</taxon>
        <taxon>Entomoplasmatales</taxon>
        <taxon>Entomoplasmataceae</taxon>
        <taxon>Mesoplasma</taxon>
    </lineage>
</organism>
<dbReference type="STRING" id="1336232.GCA_000518825_00394"/>
<keyword evidence="1" id="KW-0472">Membrane</keyword>
<name>A0A249SNF4_9MOLU</name>
<gene>
    <name evidence="2" type="ORF">CK556_02005</name>
</gene>
<dbReference type="KEGG" id="mchc:CK556_02005"/>
<evidence type="ECO:0000313" key="3">
    <source>
        <dbReference type="Proteomes" id="UP000232229"/>
    </source>
</evidence>
<reference evidence="2 3" key="1">
    <citation type="submission" date="2017-08" db="EMBL/GenBank/DDBJ databases">
        <title>Complete Genome Sequence of Mesoplasma chauliocola.</title>
        <authorList>
            <person name="Knight T.F.Jr."/>
            <person name="Citino T."/>
        </authorList>
    </citation>
    <scope>NUCLEOTIDE SEQUENCE [LARGE SCALE GENOMIC DNA]</scope>
    <source>
        <strain evidence="2 3">CHPA-2</strain>
    </source>
</reference>
<accession>A0A249SNF4</accession>
<dbReference type="AlphaFoldDB" id="A0A249SNF4"/>
<feature type="transmembrane region" description="Helical" evidence="1">
    <location>
        <begin position="20"/>
        <end position="39"/>
    </location>
</feature>
<dbReference type="RefSeq" id="WP_027875384.1">
    <property type="nucleotide sequence ID" value="NZ_CP023173.1"/>
</dbReference>
<evidence type="ECO:0000313" key="2">
    <source>
        <dbReference type="EMBL" id="ASZ09129.1"/>
    </source>
</evidence>
<dbReference type="Proteomes" id="UP000232229">
    <property type="component" value="Chromosome"/>
</dbReference>
<keyword evidence="3" id="KW-1185">Reference proteome</keyword>
<keyword evidence="1" id="KW-0812">Transmembrane</keyword>
<evidence type="ECO:0000256" key="1">
    <source>
        <dbReference type="SAM" id="Phobius"/>
    </source>
</evidence>
<sequence>MRGIFELKNALNIFGADIPFVFIFIFFASLLLVSFLIYLTKFVITKTKIDKSTNNLELEKIKIDEEINSIVKETKIRERKKINE</sequence>
<dbReference type="EMBL" id="CP023173">
    <property type="protein sequence ID" value="ASZ09129.1"/>
    <property type="molecule type" value="Genomic_DNA"/>
</dbReference>